<dbReference type="SUPFAM" id="SSF75304">
    <property type="entry name" value="Amidase signature (AS) enzymes"/>
    <property type="match status" value="1"/>
</dbReference>
<dbReference type="InterPro" id="IPR000120">
    <property type="entry name" value="Amidase"/>
</dbReference>
<organism evidence="4 5">
    <name type="scientific">Streptomyces zhihengii</name>
    <dbReference type="NCBI Taxonomy" id="1818004"/>
    <lineage>
        <taxon>Bacteria</taxon>
        <taxon>Bacillati</taxon>
        <taxon>Actinomycetota</taxon>
        <taxon>Actinomycetes</taxon>
        <taxon>Kitasatosporales</taxon>
        <taxon>Streptomycetaceae</taxon>
        <taxon>Streptomyces</taxon>
    </lineage>
</organism>
<evidence type="ECO:0000313" key="4">
    <source>
        <dbReference type="EMBL" id="MBM9624552.1"/>
    </source>
</evidence>
<sequence>MNPEDIPWMPAVALAARIKAREVSATEVAEAIVTRIETLNPELNAFISFDPEQVMAEAKSRDRTIMSGDRLGPLHGVPYSIKELTAMKDQPLAFGLRPLAGAIGERDAAVVRRLRDAGGVFLGKTNTPESGYWGGTEGHLYGATHNPWKQGFSAGGSSGGAAAAVAAGLGPLAEGSDGAGSVRIPASLCGVVGFKPSLGRIPQTILAGRYYTWAYHGPIARTVADCALMMKVTAGRHREDPLSLPDDGTDYLAELERSVSHWRIAYSPDLGLSTQIDPEVAAICATAVEAFTEVGATVEEATPPWGNPEEAMWNGIWVPGFASEHDLLDWETLRGEVDDDLIALMQEAERLTGVQKGNADAFRGGMWDAYTTFMQRYDLLVSPTVAEAAFPHSQFCPDWLTGESLQRRLLGWLLTYPYNMLTAPAITVPAGFTSDGRPVGLQIAGGLHADGAVIRAAANYESVRPWAARKPNPDRLSLLISGDITAHRRPQQDPGLEQRSAS</sequence>
<dbReference type="PROSITE" id="PS00571">
    <property type="entry name" value="AMIDASES"/>
    <property type="match status" value="1"/>
</dbReference>
<dbReference type="EMBL" id="JAFEJA010000003">
    <property type="protein sequence ID" value="MBM9624552.1"/>
    <property type="molecule type" value="Genomic_DNA"/>
</dbReference>
<feature type="region of interest" description="Disordered" evidence="2">
    <location>
        <begin position="482"/>
        <end position="502"/>
    </location>
</feature>
<dbReference type="RefSeq" id="WP_205378724.1">
    <property type="nucleotide sequence ID" value="NZ_JAFEJA010000003.1"/>
</dbReference>
<comment type="caution">
    <text evidence="4">The sequence shown here is derived from an EMBL/GenBank/DDBJ whole genome shotgun (WGS) entry which is preliminary data.</text>
</comment>
<keyword evidence="4" id="KW-0614">Plasmid</keyword>
<evidence type="ECO:0000256" key="1">
    <source>
        <dbReference type="ARBA" id="ARBA00009199"/>
    </source>
</evidence>
<name>A0ABS2V632_9ACTN</name>
<dbReference type="PANTHER" id="PTHR11895:SF7">
    <property type="entry name" value="GLUTAMYL-TRNA(GLN) AMIDOTRANSFERASE SUBUNIT A, MITOCHONDRIAL"/>
    <property type="match status" value="1"/>
</dbReference>
<protein>
    <submittedName>
        <fullName evidence="4">Amidase</fullName>
    </submittedName>
</protein>
<proteinExistence type="inferred from homology"/>
<reference evidence="4 5" key="1">
    <citation type="journal article" date="2016" name="Arch. Microbiol.">
        <title>Streptomyces zhihengii sp. nov., isolated from rhizospheric soil of Psammosilene tunicoides.</title>
        <authorList>
            <person name="Huang M.J."/>
            <person name="Fei J.J."/>
            <person name="Salam N."/>
            <person name="Kim C.J."/>
            <person name="Hozzein W.N."/>
            <person name="Xiao M."/>
            <person name="Huang H.Q."/>
            <person name="Li W.J."/>
        </authorList>
    </citation>
    <scope>NUCLEOTIDE SEQUENCE [LARGE SCALE GENOMIC DNA]</scope>
    <source>
        <strain evidence="4 5">YIM T102</strain>
    </source>
</reference>
<dbReference type="Pfam" id="PF01425">
    <property type="entry name" value="Amidase"/>
    <property type="match status" value="1"/>
</dbReference>
<keyword evidence="5" id="KW-1185">Reference proteome</keyword>
<comment type="similarity">
    <text evidence="1">Belongs to the amidase family.</text>
</comment>
<feature type="domain" description="Amidase" evidence="3">
    <location>
        <begin position="27"/>
        <end position="452"/>
    </location>
</feature>
<evidence type="ECO:0000256" key="2">
    <source>
        <dbReference type="SAM" id="MobiDB-lite"/>
    </source>
</evidence>
<accession>A0ABS2V632</accession>
<dbReference type="Gene3D" id="3.90.1300.10">
    <property type="entry name" value="Amidase signature (AS) domain"/>
    <property type="match status" value="1"/>
</dbReference>
<dbReference type="Proteomes" id="UP000664109">
    <property type="component" value="Unassembled WGS sequence"/>
</dbReference>
<dbReference type="InterPro" id="IPR023631">
    <property type="entry name" value="Amidase_dom"/>
</dbReference>
<gene>
    <name evidence="4" type="ORF">JE024_39105</name>
</gene>
<dbReference type="InterPro" id="IPR020556">
    <property type="entry name" value="Amidase_CS"/>
</dbReference>
<geneLocation type="plasmid" evidence="4">
    <name>unnamed1</name>
</geneLocation>
<dbReference type="PANTHER" id="PTHR11895">
    <property type="entry name" value="TRANSAMIDASE"/>
    <property type="match status" value="1"/>
</dbReference>
<evidence type="ECO:0000313" key="5">
    <source>
        <dbReference type="Proteomes" id="UP000664109"/>
    </source>
</evidence>
<evidence type="ECO:0000259" key="3">
    <source>
        <dbReference type="Pfam" id="PF01425"/>
    </source>
</evidence>
<dbReference type="InterPro" id="IPR036928">
    <property type="entry name" value="AS_sf"/>
</dbReference>